<dbReference type="EMBL" id="BMSJ01000003">
    <property type="protein sequence ID" value="GGR19842.1"/>
    <property type="molecule type" value="Genomic_DNA"/>
</dbReference>
<comment type="caution">
    <text evidence="8">The sequence shown here is derived from an EMBL/GenBank/DDBJ whole genome shotgun (WGS) entry which is preliminary data.</text>
</comment>
<protein>
    <recommendedName>
        <fullName evidence="7">Protein kinase domain-containing protein</fullName>
    </recommendedName>
</protein>
<evidence type="ECO:0000256" key="5">
    <source>
        <dbReference type="PROSITE-ProRule" id="PRU10141"/>
    </source>
</evidence>
<dbReference type="CDD" id="cd14014">
    <property type="entry name" value="STKc_PknB_like"/>
    <property type="match status" value="1"/>
</dbReference>
<feature type="compositionally biased region" description="Gly residues" evidence="6">
    <location>
        <begin position="346"/>
        <end position="355"/>
    </location>
</feature>
<feature type="domain" description="Protein kinase" evidence="7">
    <location>
        <begin position="35"/>
        <end position="294"/>
    </location>
</feature>
<evidence type="ECO:0000256" key="2">
    <source>
        <dbReference type="ARBA" id="ARBA00022741"/>
    </source>
</evidence>
<keyword evidence="2 5" id="KW-0547">Nucleotide-binding</keyword>
<dbReference type="Gene3D" id="1.10.510.10">
    <property type="entry name" value="Transferase(Phosphotransferase) domain 1"/>
    <property type="match status" value="1"/>
</dbReference>
<name>A0AAV4KHW1_9ACTN</name>
<evidence type="ECO:0000256" key="6">
    <source>
        <dbReference type="SAM" id="MobiDB-lite"/>
    </source>
</evidence>
<dbReference type="SMART" id="SM00220">
    <property type="entry name" value="S_TKc"/>
    <property type="match status" value="1"/>
</dbReference>
<dbReference type="PANTHER" id="PTHR43289:SF34">
    <property type="entry name" value="SERINE_THREONINE-PROTEIN KINASE YBDM-RELATED"/>
    <property type="match status" value="1"/>
</dbReference>
<sequence length="510" mass="53251">MTGSDERPRPTPPPPQYDGVGPLRAGRDPSRIGGYELVGRLGAGGMGEVYLARSARGDLVAVKVIREEITGHPEALLRFRREAATVRTIRDARTARLVDASLDAPPYWLATEYVPGPTLRQSIGAEGPLPAARVRELGAELARALTGVHAHGVTHRDLKPQNVILGPDGPRLIDFGIARGTDDTRLTATGTAPGTPGFTAPEVLLRNEVSPAADVFALGATMAYALTGRPPFGGGTAEAVSYRAVHEDVDLEGAADDDPELVALVRACVAKDPAGRPTPAHVVARCEGPGDTLIKTSPAGARQRRLPLRRAVAAALLSAVVATAGVTATRWWADNDGENGARAPEPGGGPTGTSAGGWTLEGSWSLDAGPDPARDGAVEDVRWRLSTDVEEARMGIGNCDRPPQGPAQGSASTSVSYRSGARTADVRLSAEGAGPYRVVVGVKPPGTEGFGHTSAPVRVTSKRAALVYPADFAGAPAVTAAGDWTVVFYQVEGDDRSRWRRLGCTGFHAR</sequence>
<accession>A0AAV4KHW1</accession>
<reference evidence="8 9" key="1">
    <citation type="journal article" date="2014" name="Int. J. Syst. Evol. Microbiol.">
        <title>Complete genome sequence of Corynebacterium casei LMG S-19264T (=DSM 44701T), isolated from a smear-ripened cheese.</title>
        <authorList>
            <consortium name="US DOE Joint Genome Institute (JGI-PGF)"/>
            <person name="Walter F."/>
            <person name="Albersmeier A."/>
            <person name="Kalinowski J."/>
            <person name="Ruckert C."/>
        </authorList>
    </citation>
    <scope>NUCLEOTIDE SEQUENCE [LARGE SCALE GENOMIC DNA]</scope>
    <source>
        <strain evidence="8 9">JCM 4205</strain>
    </source>
</reference>
<feature type="region of interest" description="Disordered" evidence="6">
    <location>
        <begin position="1"/>
        <end position="25"/>
    </location>
</feature>
<evidence type="ECO:0000256" key="1">
    <source>
        <dbReference type="ARBA" id="ARBA00022679"/>
    </source>
</evidence>
<keyword evidence="1" id="KW-0808">Transferase</keyword>
<dbReference type="Proteomes" id="UP000642014">
    <property type="component" value="Unassembled WGS sequence"/>
</dbReference>
<keyword evidence="4 5" id="KW-0067">ATP-binding</keyword>
<dbReference type="InterPro" id="IPR017441">
    <property type="entry name" value="Protein_kinase_ATP_BS"/>
</dbReference>
<dbReference type="PANTHER" id="PTHR43289">
    <property type="entry name" value="MITOGEN-ACTIVATED PROTEIN KINASE KINASE KINASE 20-RELATED"/>
    <property type="match status" value="1"/>
</dbReference>
<feature type="binding site" evidence="5">
    <location>
        <position position="63"/>
    </location>
    <ligand>
        <name>ATP</name>
        <dbReference type="ChEBI" id="CHEBI:30616"/>
    </ligand>
</feature>
<dbReference type="Pfam" id="PF00069">
    <property type="entry name" value="Pkinase"/>
    <property type="match status" value="1"/>
</dbReference>
<organism evidence="8 9">
    <name type="scientific">Streptomyces cinereoruber</name>
    <dbReference type="NCBI Taxonomy" id="67260"/>
    <lineage>
        <taxon>Bacteria</taxon>
        <taxon>Bacillati</taxon>
        <taxon>Actinomycetota</taxon>
        <taxon>Actinomycetes</taxon>
        <taxon>Kitasatosporales</taxon>
        <taxon>Streptomycetaceae</taxon>
        <taxon>Streptomyces</taxon>
    </lineage>
</organism>
<dbReference type="PROSITE" id="PS00107">
    <property type="entry name" value="PROTEIN_KINASE_ATP"/>
    <property type="match status" value="1"/>
</dbReference>
<dbReference type="InterPro" id="IPR011009">
    <property type="entry name" value="Kinase-like_dom_sf"/>
</dbReference>
<dbReference type="SUPFAM" id="SSF56112">
    <property type="entry name" value="Protein kinase-like (PK-like)"/>
    <property type="match status" value="1"/>
</dbReference>
<evidence type="ECO:0000256" key="3">
    <source>
        <dbReference type="ARBA" id="ARBA00022777"/>
    </source>
</evidence>
<dbReference type="AlphaFoldDB" id="A0AAV4KHW1"/>
<dbReference type="InterPro" id="IPR000719">
    <property type="entry name" value="Prot_kinase_dom"/>
</dbReference>
<evidence type="ECO:0000259" key="7">
    <source>
        <dbReference type="PROSITE" id="PS50011"/>
    </source>
</evidence>
<dbReference type="PROSITE" id="PS00108">
    <property type="entry name" value="PROTEIN_KINASE_ST"/>
    <property type="match status" value="1"/>
</dbReference>
<gene>
    <name evidence="8" type="ORF">GCM10010497_22500</name>
</gene>
<dbReference type="InterPro" id="IPR008271">
    <property type="entry name" value="Ser/Thr_kinase_AS"/>
</dbReference>
<dbReference type="PROSITE" id="PS50011">
    <property type="entry name" value="PROTEIN_KINASE_DOM"/>
    <property type="match status" value="1"/>
</dbReference>
<evidence type="ECO:0000256" key="4">
    <source>
        <dbReference type="ARBA" id="ARBA00022840"/>
    </source>
</evidence>
<evidence type="ECO:0000313" key="9">
    <source>
        <dbReference type="Proteomes" id="UP000642014"/>
    </source>
</evidence>
<dbReference type="GO" id="GO:0004674">
    <property type="term" value="F:protein serine/threonine kinase activity"/>
    <property type="evidence" value="ECO:0007669"/>
    <property type="project" value="TreeGrafter"/>
</dbReference>
<dbReference type="Gene3D" id="3.30.200.20">
    <property type="entry name" value="Phosphorylase Kinase, domain 1"/>
    <property type="match status" value="1"/>
</dbReference>
<dbReference type="GeneID" id="95452483"/>
<proteinExistence type="predicted"/>
<feature type="region of interest" description="Disordered" evidence="6">
    <location>
        <begin position="395"/>
        <end position="418"/>
    </location>
</feature>
<feature type="compositionally biased region" description="Polar residues" evidence="6">
    <location>
        <begin position="407"/>
        <end position="417"/>
    </location>
</feature>
<evidence type="ECO:0000313" key="8">
    <source>
        <dbReference type="EMBL" id="GGR19842.1"/>
    </source>
</evidence>
<feature type="region of interest" description="Disordered" evidence="6">
    <location>
        <begin position="333"/>
        <end position="375"/>
    </location>
</feature>
<dbReference type="GO" id="GO:0005524">
    <property type="term" value="F:ATP binding"/>
    <property type="evidence" value="ECO:0007669"/>
    <property type="project" value="UniProtKB-UniRule"/>
</dbReference>
<keyword evidence="3" id="KW-0418">Kinase</keyword>
<dbReference type="RefSeq" id="WP_229991511.1">
    <property type="nucleotide sequence ID" value="NZ_BMSJ01000003.1"/>
</dbReference>